<dbReference type="InterPro" id="IPR001002">
    <property type="entry name" value="Chitin-bd_1"/>
</dbReference>
<dbReference type="InterPro" id="IPR017853">
    <property type="entry name" value="GH"/>
</dbReference>
<dbReference type="Gene3D" id="3.30.60.10">
    <property type="entry name" value="Endochitinase-like"/>
    <property type="match status" value="1"/>
</dbReference>
<dbReference type="Pfam" id="PF00704">
    <property type="entry name" value="Glyco_hydro_18"/>
    <property type="match status" value="1"/>
</dbReference>
<dbReference type="GO" id="GO:0005975">
    <property type="term" value="P:carbohydrate metabolic process"/>
    <property type="evidence" value="ECO:0007669"/>
    <property type="project" value="InterPro"/>
</dbReference>
<dbReference type="Proteomes" id="UP000011715">
    <property type="component" value="Unassembled WGS sequence"/>
</dbReference>
<dbReference type="EMBL" id="ADBL01001092">
    <property type="status" value="NOT_ANNOTATED_CDS"/>
    <property type="molecule type" value="Genomic_DNA"/>
</dbReference>
<reference evidence="7" key="5">
    <citation type="submission" date="2015-06" db="UniProtKB">
        <authorList>
            <consortium name="EnsemblFungi"/>
        </authorList>
    </citation>
    <scope>IDENTIFICATION</scope>
    <source>
        <strain evidence="7">ATCC 64411</strain>
    </source>
</reference>
<feature type="domain" description="GH18" evidence="5">
    <location>
        <begin position="16"/>
        <end position="425"/>
    </location>
</feature>
<feature type="disulfide bond" evidence="3">
    <location>
        <begin position="315"/>
        <end position="329"/>
    </location>
</feature>
<dbReference type="InterPro" id="IPR001223">
    <property type="entry name" value="Glyco_hydro18_cat"/>
</dbReference>
<dbReference type="SUPFAM" id="SSF51445">
    <property type="entry name" value="(Trans)glycosidases"/>
    <property type="match status" value="1"/>
</dbReference>
<dbReference type="AlphaFoldDB" id="A0A0C4DXD4"/>
<dbReference type="InterPro" id="IPR011583">
    <property type="entry name" value="Chitinase_II/V-like_cat"/>
</dbReference>
<dbReference type="PROSITE" id="PS50941">
    <property type="entry name" value="CHIT_BIND_I_2"/>
    <property type="match status" value="1"/>
</dbReference>
<name>A0A0C4DXD4_MAGP6</name>
<reference evidence="6" key="2">
    <citation type="submission" date="2010-05" db="EMBL/GenBank/DDBJ databases">
        <title>The Genome Sequence of Magnaporthe poae strain ATCC 64411.</title>
        <authorList>
            <consortium name="The Broad Institute Genome Sequencing Platform"/>
            <consortium name="Broad Institute Genome Sequencing Center for Infectious Disease"/>
            <person name="Ma L.-J."/>
            <person name="Dead R."/>
            <person name="Young S."/>
            <person name="Zeng Q."/>
            <person name="Koehrsen M."/>
            <person name="Alvarado L."/>
            <person name="Berlin A."/>
            <person name="Chapman S.B."/>
            <person name="Chen Z."/>
            <person name="Freedman E."/>
            <person name="Gellesch M."/>
            <person name="Goldberg J."/>
            <person name="Griggs A."/>
            <person name="Gujja S."/>
            <person name="Heilman E.R."/>
            <person name="Heiman D."/>
            <person name="Hepburn T."/>
            <person name="Howarth C."/>
            <person name="Jen D."/>
            <person name="Larson L."/>
            <person name="Mehta T."/>
            <person name="Neiman D."/>
            <person name="Pearson M."/>
            <person name="Roberts A."/>
            <person name="Saif S."/>
            <person name="Shea T."/>
            <person name="Shenoy N."/>
            <person name="Sisk P."/>
            <person name="Stolte C."/>
            <person name="Sykes S."/>
            <person name="Walk T."/>
            <person name="White J."/>
            <person name="Yandava C."/>
            <person name="Haas B."/>
            <person name="Nusbaum C."/>
            <person name="Birren B."/>
        </authorList>
    </citation>
    <scope>NUCLEOTIDE SEQUENCE</scope>
    <source>
        <strain evidence="6">ATCC 64411</strain>
    </source>
</reference>
<dbReference type="PANTHER" id="PTHR11177:SF337">
    <property type="entry name" value="CHITINASE"/>
    <property type="match status" value="1"/>
</dbReference>
<dbReference type="PANTHER" id="PTHR11177">
    <property type="entry name" value="CHITINASE"/>
    <property type="match status" value="1"/>
</dbReference>
<comment type="caution">
    <text evidence="3">Lacks conserved residue(s) required for the propagation of feature annotation.</text>
</comment>
<evidence type="ECO:0000256" key="2">
    <source>
        <dbReference type="ARBA" id="ARBA00022669"/>
    </source>
</evidence>
<reference evidence="6" key="3">
    <citation type="submission" date="2011-03" db="EMBL/GenBank/DDBJ databases">
        <title>Annotation of Magnaporthe poae ATCC 64411.</title>
        <authorList>
            <person name="Ma L.-J."/>
            <person name="Dead R."/>
            <person name="Young S.K."/>
            <person name="Zeng Q."/>
            <person name="Gargeya S."/>
            <person name="Fitzgerald M."/>
            <person name="Haas B."/>
            <person name="Abouelleil A."/>
            <person name="Alvarado L."/>
            <person name="Arachchi H.M."/>
            <person name="Berlin A."/>
            <person name="Brown A."/>
            <person name="Chapman S.B."/>
            <person name="Chen Z."/>
            <person name="Dunbar C."/>
            <person name="Freedman E."/>
            <person name="Gearin G."/>
            <person name="Gellesch M."/>
            <person name="Goldberg J."/>
            <person name="Griggs A."/>
            <person name="Gujja S."/>
            <person name="Heiman D."/>
            <person name="Howarth C."/>
            <person name="Larson L."/>
            <person name="Lui A."/>
            <person name="MacDonald P.J.P."/>
            <person name="Mehta T."/>
            <person name="Montmayeur A."/>
            <person name="Murphy C."/>
            <person name="Neiman D."/>
            <person name="Pearson M."/>
            <person name="Priest M."/>
            <person name="Roberts A."/>
            <person name="Saif S."/>
            <person name="Shea T."/>
            <person name="Shenoy N."/>
            <person name="Sisk P."/>
            <person name="Stolte C."/>
            <person name="Sykes S."/>
            <person name="Yandava C."/>
            <person name="Wortman J."/>
            <person name="Nusbaum C."/>
            <person name="Birren B."/>
        </authorList>
    </citation>
    <scope>NUCLEOTIDE SEQUENCE</scope>
    <source>
        <strain evidence="6">ATCC 64411</strain>
    </source>
</reference>
<dbReference type="PROSITE" id="PS51910">
    <property type="entry name" value="GH18_2"/>
    <property type="match status" value="1"/>
</dbReference>
<gene>
    <name evidence="6" type="ORF">MAPG_04677</name>
</gene>
<dbReference type="InterPro" id="IPR036861">
    <property type="entry name" value="Endochitinase-like_sf"/>
</dbReference>
<dbReference type="SMART" id="SM00636">
    <property type="entry name" value="Glyco_18"/>
    <property type="match status" value="1"/>
</dbReference>
<dbReference type="STRING" id="644358.A0A0C4DXD4"/>
<dbReference type="CDD" id="cd11618">
    <property type="entry name" value="ChtBD1_1"/>
    <property type="match status" value="1"/>
</dbReference>
<keyword evidence="2 3" id="KW-0147">Chitin-binding</keyword>
<dbReference type="InterPro" id="IPR050314">
    <property type="entry name" value="Glycosyl_Hydrlase_18"/>
</dbReference>
<dbReference type="EnsemblFungi" id="MAPG_04677T0">
    <property type="protein sequence ID" value="MAPG_04677T0"/>
    <property type="gene ID" value="MAPG_04677"/>
</dbReference>
<dbReference type="EMBL" id="GL876968">
    <property type="protein sequence ID" value="KLU85655.1"/>
    <property type="molecule type" value="Genomic_DNA"/>
</dbReference>
<organism evidence="7 8">
    <name type="scientific">Magnaporthiopsis poae (strain ATCC 64411 / 73-15)</name>
    <name type="common">Kentucky bluegrass fungus</name>
    <name type="synonym">Magnaporthe poae</name>
    <dbReference type="NCBI Taxonomy" id="644358"/>
    <lineage>
        <taxon>Eukaryota</taxon>
        <taxon>Fungi</taxon>
        <taxon>Dikarya</taxon>
        <taxon>Ascomycota</taxon>
        <taxon>Pezizomycotina</taxon>
        <taxon>Sordariomycetes</taxon>
        <taxon>Sordariomycetidae</taxon>
        <taxon>Magnaporthales</taxon>
        <taxon>Magnaporthaceae</taxon>
        <taxon>Magnaporthiopsis</taxon>
    </lineage>
</organism>
<feature type="domain" description="Chitin-binding type-1" evidence="4">
    <location>
        <begin position="299"/>
        <end position="342"/>
    </location>
</feature>
<dbReference type="GO" id="GO:0006032">
    <property type="term" value="P:chitin catabolic process"/>
    <property type="evidence" value="ECO:0007669"/>
    <property type="project" value="TreeGrafter"/>
</dbReference>
<evidence type="ECO:0000313" key="8">
    <source>
        <dbReference type="Proteomes" id="UP000011715"/>
    </source>
</evidence>
<dbReference type="SMART" id="SM00270">
    <property type="entry name" value="ChtBD1"/>
    <property type="match status" value="1"/>
</dbReference>
<evidence type="ECO:0000256" key="3">
    <source>
        <dbReference type="PROSITE-ProRule" id="PRU00261"/>
    </source>
</evidence>
<dbReference type="GO" id="GO:0008061">
    <property type="term" value="F:chitin binding"/>
    <property type="evidence" value="ECO:0007669"/>
    <property type="project" value="UniProtKB-UniRule"/>
</dbReference>
<sequence length="426" mass="46029">MKPSCILGSGMAATSTRWAMYYDQYHTSAPPNKTITAGITHVITAFASSDLFIGNTTGTYTPFQPLSQIRSLFDANVKVCMAIGGWGDSSGFDRAMLTDANRKEFAKNVGATVERLGYDCVDMDAEYPGGNGADYRQKPNSAKAYQIEAFPLLLADIKNVIGKKELSVAAPGLERDMIAFTPQTVPKIAQTVDHIHVMTYDLMNRRDNATRHHTDVKGAMASIDRYLARGAPASKLSLGFAFYAKWFNTVKGANCVDPIGCPTQPMEDDKGADTTKSGAFTFEAANFAAPPTNLTVSVNDACGAGTFYKCKEGQCCSQYGFCGTTDAHCGTGCQSAFGRCVGVSVKDSFAKALKNGKTDTVNGGQWYWDSEADMFWSWDTPALIKEKVEKIVKAKGLAGGFAWSLGEDTFDYSHLKAITEALHAKK</sequence>
<keyword evidence="8" id="KW-1185">Reference proteome</keyword>
<dbReference type="GO" id="GO:0008843">
    <property type="term" value="F:endochitinase activity"/>
    <property type="evidence" value="ECO:0007669"/>
    <property type="project" value="UniProtKB-EC"/>
</dbReference>
<dbReference type="OMA" id="WEIDAFP"/>
<dbReference type="eggNOG" id="KOG2806">
    <property type="taxonomic scope" value="Eukaryota"/>
</dbReference>
<proteinExistence type="predicted"/>
<protein>
    <recommendedName>
        <fullName evidence="1">chitinase</fullName>
        <ecNumber evidence="1">3.2.1.14</ecNumber>
    </recommendedName>
</protein>
<dbReference type="OrthoDB" id="73875at2759"/>
<evidence type="ECO:0000259" key="5">
    <source>
        <dbReference type="PROSITE" id="PS51910"/>
    </source>
</evidence>
<reference evidence="8" key="1">
    <citation type="submission" date="2010-05" db="EMBL/GenBank/DDBJ databases">
        <title>The genome sequence of Magnaporthe poae strain ATCC 64411.</title>
        <authorList>
            <person name="Ma L.-J."/>
            <person name="Dead R."/>
            <person name="Young S."/>
            <person name="Zeng Q."/>
            <person name="Koehrsen M."/>
            <person name="Alvarado L."/>
            <person name="Berlin A."/>
            <person name="Chapman S.B."/>
            <person name="Chen Z."/>
            <person name="Freedman E."/>
            <person name="Gellesch M."/>
            <person name="Goldberg J."/>
            <person name="Griggs A."/>
            <person name="Gujja S."/>
            <person name="Heilman E.R."/>
            <person name="Heiman D."/>
            <person name="Hepburn T."/>
            <person name="Howarth C."/>
            <person name="Jen D."/>
            <person name="Larson L."/>
            <person name="Mehta T."/>
            <person name="Neiman D."/>
            <person name="Pearson M."/>
            <person name="Roberts A."/>
            <person name="Saif S."/>
            <person name="Shea T."/>
            <person name="Shenoy N."/>
            <person name="Sisk P."/>
            <person name="Stolte C."/>
            <person name="Sykes S."/>
            <person name="Walk T."/>
            <person name="White J."/>
            <person name="Yandava C."/>
            <person name="Haas B."/>
            <person name="Nusbaum C."/>
            <person name="Birren B."/>
        </authorList>
    </citation>
    <scope>NUCLEOTIDE SEQUENCE [LARGE SCALE GENOMIC DNA]</scope>
    <source>
        <strain evidence="8">ATCC 64411 / 73-15</strain>
    </source>
</reference>
<evidence type="ECO:0000259" key="4">
    <source>
        <dbReference type="PROSITE" id="PS50941"/>
    </source>
</evidence>
<dbReference type="SUPFAM" id="SSF57016">
    <property type="entry name" value="Plant lectins/antimicrobial peptides"/>
    <property type="match status" value="1"/>
</dbReference>
<dbReference type="GO" id="GO:0005576">
    <property type="term" value="C:extracellular region"/>
    <property type="evidence" value="ECO:0007669"/>
    <property type="project" value="TreeGrafter"/>
</dbReference>
<evidence type="ECO:0000313" key="7">
    <source>
        <dbReference type="EnsemblFungi" id="MAPG_04677T0"/>
    </source>
</evidence>
<dbReference type="EC" id="3.2.1.14" evidence="1"/>
<keyword evidence="3" id="KW-1015">Disulfide bond</keyword>
<feature type="disulfide bond" evidence="3">
    <location>
        <begin position="310"/>
        <end position="322"/>
    </location>
</feature>
<evidence type="ECO:0000256" key="1">
    <source>
        <dbReference type="ARBA" id="ARBA00012729"/>
    </source>
</evidence>
<evidence type="ECO:0000313" key="6">
    <source>
        <dbReference type="EMBL" id="KLU85655.1"/>
    </source>
</evidence>
<accession>A0A0C4DXD4</accession>
<reference evidence="7" key="4">
    <citation type="journal article" date="2015" name="G3 (Bethesda)">
        <title>Genome sequences of three phytopathogenic species of the Magnaporthaceae family of fungi.</title>
        <authorList>
            <person name="Okagaki L.H."/>
            <person name="Nunes C.C."/>
            <person name="Sailsbery J."/>
            <person name="Clay B."/>
            <person name="Brown D."/>
            <person name="John T."/>
            <person name="Oh Y."/>
            <person name="Young N."/>
            <person name="Fitzgerald M."/>
            <person name="Haas B.J."/>
            <person name="Zeng Q."/>
            <person name="Young S."/>
            <person name="Adiconis X."/>
            <person name="Fan L."/>
            <person name="Levin J.Z."/>
            <person name="Mitchell T.K."/>
            <person name="Okubara P.A."/>
            <person name="Farman M.L."/>
            <person name="Kohn L.M."/>
            <person name="Birren B."/>
            <person name="Ma L.-J."/>
            <person name="Dean R.A."/>
        </authorList>
    </citation>
    <scope>NUCLEOTIDE SEQUENCE</scope>
    <source>
        <strain evidence="7">ATCC 64411 / 73-15</strain>
    </source>
</reference>
<dbReference type="VEuPathDB" id="FungiDB:MAPG_04677"/>
<dbReference type="Gene3D" id="3.20.20.80">
    <property type="entry name" value="Glycosidases"/>
    <property type="match status" value="1"/>
</dbReference>
<dbReference type="Pfam" id="PF00187">
    <property type="entry name" value="Chitin_bind_1"/>
    <property type="match status" value="1"/>
</dbReference>